<evidence type="ECO:0000313" key="2">
    <source>
        <dbReference type="Proteomes" id="UP000597341"/>
    </source>
</evidence>
<dbReference type="PANTHER" id="PTHR45947:SF13">
    <property type="entry name" value="TRANSFERASE"/>
    <property type="match status" value="1"/>
</dbReference>
<dbReference type="PANTHER" id="PTHR45947">
    <property type="entry name" value="SULFOQUINOVOSYL TRANSFERASE SQD2"/>
    <property type="match status" value="1"/>
</dbReference>
<dbReference type="SUPFAM" id="SSF53756">
    <property type="entry name" value="UDP-Glycosyltransferase/glycogen phosphorylase"/>
    <property type="match status" value="1"/>
</dbReference>
<organism evidence="1 2">
    <name type="scientific">Nocardioides flavus</name>
    <name type="common">ex Wang et al. 2016</name>
    <dbReference type="NCBI Taxonomy" id="2058780"/>
    <lineage>
        <taxon>Bacteria</taxon>
        <taxon>Bacillati</taxon>
        <taxon>Actinomycetota</taxon>
        <taxon>Actinomycetes</taxon>
        <taxon>Propionibacteriales</taxon>
        <taxon>Nocardioidaceae</taxon>
        <taxon>Nocardioides</taxon>
    </lineage>
</organism>
<dbReference type="RefSeq" id="WP_191277366.1">
    <property type="nucleotide sequence ID" value="NZ_BNAD01000001.1"/>
</dbReference>
<protein>
    <submittedName>
        <fullName evidence="1">Uncharacterized protein</fullName>
    </submittedName>
</protein>
<accession>A0ABQ3HFK2</accession>
<name>A0ABQ3HFK2_9ACTN</name>
<dbReference type="EMBL" id="BNAD01000001">
    <property type="protein sequence ID" value="GHE14898.1"/>
    <property type="molecule type" value="Genomic_DNA"/>
</dbReference>
<dbReference type="Pfam" id="PF13692">
    <property type="entry name" value="Glyco_trans_1_4"/>
    <property type="match status" value="1"/>
</dbReference>
<sequence>MPERIHLAANNPDLGGGEQVLLRHAEALLALGHPVTVVAADRPTEVLDAAARAGADVVAIRADGRRDHLRRLRAWDRTEREGLLWCHGLVPALATAGHRRRIVHLHQDPRSRAQALASRIARRGALATLVPSADMAARVPGSRAHPNWTADLPLLDRPDDGSRDVGYLGRISTDKGVDVLARALVRTDSAQRLLLAGDSRYVPDADVRTVEQALAALGPRAVRLGHVTPTDLFAHARVVAFPSVWAEPFGLVVSEAMAAGVPFVVSDAGALPEVAGPDHPWVARAGDADDLARVLARALAATPAEVHEVTARARRRWEAHHSPQAGRRRVEALLADLGVVS</sequence>
<gene>
    <name evidence="1" type="ORF">GCM10011376_00520</name>
</gene>
<comment type="caution">
    <text evidence="1">The sequence shown here is derived from an EMBL/GenBank/DDBJ whole genome shotgun (WGS) entry which is preliminary data.</text>
</comment>
<evidence type="ECO:0000313" key="1">
    <source>
        <dbReference type="EMBL" id="GHE14898.1"/>
    </source>
</evidence>
<dbReference type="Gene3D" id="3.40.50.2000">
    <property type="entry name" value="Glycogen Phosphorylase B"/>
    <property type="match status" value="2"/>
</dbReference>
<reference evidence="2" key="1">
    <citation type="journal article" date="2019" name="Int. J. Syst. Evol. Microbiol.">
        <title>The Global Catalogue of Microorganisms (GCM) 10K type strain sequencing project: providing services to taxonomists for standard genome sequencing and annotation.</title>
        <authorList>
            <consortium name="The Broad Institute Genomics Platform"/>
            <consortium name="The Broad Institute Genome Sequencing Center for Infectious Disease"/>
            <person name="Wu L."/>
            <person name="Ma J."/>
        </authorList>
    </citation>
    <scope>NUCLEOTIDE SEQUENCE [LARGE SCALE GENOMIC DNA]</scope>
    <source>
        <strain evidence="2">CGMCC 1.12791</strain>
    </source>
</reference>
<dbReference type="CDD" id="cd03801">
    <property type="entry name" value="GT4_PimA-like"/>
    <property type="match status" value="1"/>
</dbReference>
<dbReference type="Proteomes" id="UP000597341">
    <property type="component" value="Unassembled WGS sequence"/>
</dbReference>
<keyword evidence="2" id="KW-1185">Reference proteome</keyword>
<proteinExistence type="predicted"/>
<dbReference type="InterPro" id="IPR050194">
    <property type="entry name" value="Glycosyltransferase_grp1"/>
</dbReference>